<reference evidence="2 3" key="2">
    <citation type="journal article" date="2011" name="ISME J.">
        <title>RNA-seq reveals cooperative metabolic interactions between two termite-gut spirochete species in co-culture.</title>
        <authorList>
            <person name="Rosenthal A.Z."/>
            <person name="Matson E.G."/>
            <person name="Eldar A."/>
            <person name="Leadbetter J.R."/>
        </authorList>
    </citation>
    <scope>NUCLEOTIDE SEQUENCE [LARGE SCALE GENOMIC DNA]</scope>
    <source>
        <strain evidence="3">ATCC BAA-888 / DSM 13862 / ZAS-9</strain>
    </source>
</reference>
<feature type="domain" description="DUF362" evidence="1">
    <location>
        <begin position="211"/>
        <end position="308"/>
    </location>
</feature>
<dbReference type="STRING" id="545695.TREAZ_3319"/>
<reference evidence="3" key="1">
    <citation type="submission" date="2009-12" db="EMBL/GenBank/DDBJ databases">
        <title>Complete sequence of Treponema azotonutricium strain ZAS-9.</title>
        <authorList>
            <person name="Tetu S.G."/>
            <person name="Matson E."/>
            <person name="Ren Q."/>
            <person name="Seshadri R."/>
            <person name="Elbourne L."/>
            <person name="Hassan K.A."/>
            <person name="Durkin A."/>
            <person name="Radune D."/>
            <person name="Mohamoud Y."/>
            <person name="Shay R."/>
            <person name="Jin S."/>
            <person name="Zhang X."/>
            <person name="Lucey K."/>
            <person name="Ballor N.R."/>
            <person name="Ottesen E."/>
            <person name="Rosenthal R."/>
            <person name="Allen A."/>
            <person name="Leadbetter J.R."/>
            <person name="Paulsen I.T."/>
        </authorList>
    </citation>
    <scope>NUCLEOTIDE SEQUENCE [LARGE SCALE GENOMIC DNA]</scope>
    <source>
        <strain evidence="3">ATCC BAA-888 / DSM 13862 / ZAS-9</strain>
    </source>
</reference>
<dbReference type="AlphaFoldDB" id="F5Y8K0"/>
<dbReference type="eggNOG" id="ENOG5034AP1">
    <property type="taxonomic scope" value="Bacteria"/>
</dbReference>
<dbReference type="HOGENOM" id="CLU_752141_0_0_12"/>
<organism evidence="2 3">
    <name type="scientific">Leadbettera azotonutricia (strain ATCC BAA-888 / DSM 13862 / ZAS-9)</name>
    <name type="common">Treponema azotonutricium</name>
    <dbReference type="NCBI Taxonomy" id="545695"/>
    <lineage>
        <taxon>Bacteria</taxon>
        <taxon>Pseudomonadati</taxon>
        <taxon>Spirochaetota</taxon>
        <taxon>Spirochaetia</taxon>
        <taxon>Spirochaetales</taxon>
        <taxon>Breznakiellaceae</taxon>
        <taxon>Leadbettera</taxon>
    </lineage>
</organism>
<evidence type="ECO:0000313" key="2">
    <source>
        <dbReference type="EMBL" id="AEF83147.1"/>
    </source>
</evidence>
<accession>F5Y8K0</accession>
<dbReference type="InParanoid" id="F5Y8K0"/>
<sequence>MALIPAGLASADSVVFVKENTDGTDDGIARLLGAMSPALYRRANNGGLIASDDVILIKINSQWAERGGTNTDVLKSLIQYIVNHPDGFKGEIIIADNGQSMFGSQRSGGNLDWDQPNSKDRAQSAQDVADYFAGRGYKVSGVLWDKFTRTRVKEFESNDNADGFVVEDGAREPTGIVVSYAKFTTTYGTQVSFKKGVWNSTSKSYDSAKLKVINAPVLKNHGQYQVTGAIKSYMGTPSNSLTNMSPHQSVGRGGMGTQMANTRFPVFTLLDMVYIAPDRGPGSSYSTAVQKNMAAVSLDPVALDYWASKNVLIPAARAAGSNRWQIMDPDAKDPGTFGYWLRLSMNELAKAGFSVTMDESKIKVEKVQ</sequence>
<dbReference type="InterPro" id="IPR007160">
    <property type="entry name" value="DUF362"/>
</dbReference>
<dbReference type="Proteomes" id="UP000009222">
    <property type="component" value="Chromosome"/>
</dbReference>
<evidence type="ECO:0000259" key="1">
    <source>
        <dbReference type="Pfam" id="PF04015"/>
    </source>
</evidence>
<dbReference type="Pfam" id="PF04015">
    <property type="entry name" value="DUF362"/>
    <property type="match status" value="1"/>
</dbReference>
<keyword evidence="3" id="KW-1185">Reference proteome</keyword>
<dbReference type="KEGG" id="taz:TREAZ_3319"/>
<name>F5Y8K0_LEAAZ</name>
<protein>
    <recommendedName>
        <fullName evidence="1">DUF362 domain-containing protein</fullName>
    </recommendedName>
</protein>
<evidence type="ECO:0000313" key="3">
    <source>
        <dbReference type="Proteomes" id="UP000009222"/>
    </source>
</evidence>
<proteinExistence type="predicted"/>
<dbReference type="EMBL" id="CP001841">
    <property type="protein sequence ID" value="AEF83147.1"/>
    <property type="molecule type" value="Genomic_DNA"/>
</dbReference>
<gene>
    <name evidence="2" type="ordered locus">TREAZ_3319</name>
</gene>